<dbReference type="Proteomes" id="UP000053864">
    <property type="component" value="Unassembled WGS sequence"/>
</dbReference>
<evidence type="ECO:0000313" key="4">
    <source>
        <dbReference type="Proteomes" id="UP000053864"/>
    </source>
</evidence>
<organism evidence="3">
    <name type="scientific">Phytophthora nicotianae</name>
    <name type="common">Potato buckeye rot agent</name>
    <name type="synonym">Phytophthora parasitica</name>
    <dbReference type="NCBI Taxonomy" id="4792"/>
    <lineage>
        <taxon>Eukaryota</taxon>
        <taxon>Sar</taxon>
        <taxon>Stramenopiles</taxon>
        <taxon>Oomycota</taxon>
        <taxon>Peronosporomycetes</taxon>
        <taxon>Peronosporales</taxon>
        <taxon>Peronosporaceae</taxon>
        <taxon>Phytophthora</taxon>
    </lineage>
</organism>
<reference evidence="2 4" key="2">
    <citation type="submission" date="2013-11" db="EMBL/GenBank/DDBJ databases">
        <title>The Genome Sequence of Phytophthora parasitica CJ05E6.</title>
        <authorList>
            <consortium name="The Broad Institute Genomics Platform"/>
            <person name="Russ C."/>
            <person name="Tyler B."/>
            <person name="Panabieres F."/>
            <person name="Shan W."/>
            <person name="Tripathy S."/>
            <person name="Grunwald N."/>
            <person name="Machado M."/>
            <person name="Johnson C.S."/>
            <person name="Arredondo F."/>
            <person name="Hong C."/>
            <person name="Coffey M."/>
            <person name="Young S.K."/>
            <person name="Zeng Q."/>
            <person name="Gargeya S."/>
            <person name="Fitzgerald M."/>
            <person name="Abouelleil A."/>
            <person name="Alvarado L."/>
            <person name="Chapman S.B."/>
            <person name="Gainer-Dewar J."/>
            <person name="Goldberg J."/>
            <person name="Griggs A."/>
            <person name="Gujja S."/>
            <person name="Hansen M."/>
            <person name="Howarth C."/>
            <person name="Imamovic A."/>
            <person name="Ireland A."/>
            <person name="Larimer J."/>
            <person name="McCowan C."/>
            <person name="Murphy C."/>
            <person name="Pearson M."/>
            <person name="Poon T.W."/>
            <person name="Priest M."/>
            <person name="Roberts A."/>
            <person name="Saif S."/>
            <person name="Shea T."/>
            <person name="Sykes S."/>
            <person name="Wortman J."/>
            <person name="Nusbaum C."/>
            <person name="Birren B."/>
        </authorList>
    </citation>
    <scope>NUCLEOTIDE SEQUENCE [LARGE SCALE GENOMIC DNA]</scope>
    <source>
        <strain evidence="2 4">CJ05E6</strain>
    </source>
</reference>
<accession>W2NBG4</accession>
<evidence type="ECO:0000313" key="1">
    <source>
        <dbReference type="EMBL" id="ETK86140.1"/>
    </source>
</evidence>
<dbReference type="EMBL" id="KI693019">
    <property type="protein sequence ID" value="ETM45987.1"/>
    <property type="molecule type" value="Genomic_DNA"/>
</dbReference>
<reference evidence="1" key="1">
    <citation type="submission" date="2013-11" db="EMBL/GenBank/DDBJ databases">
        <title>The Genome Sequence of Phytophthora parasitica CJ02B3.</title>
        <authorList>
            <consortium name="The Broad Institute Genomics Platform"/>
            <person name="Russ C."/>
            <person name="Tyler B."/>
            <person name="Panabieres F."/>
            <person name="Shan W."/>
            <person name="Tripathy S."/>
            <person name="Grunwald N."/>
            <person name="Machado M."/>
            <person name="Johnson C.S."/>
            <person name="Arredondo F."/>
            <person name="Hong C."/>
            <person name="Coffey M."/>
            <person name="Young S.K."/>
            <person name="Zeng Q."/>
            <person name="Gargeya S."/>
            <person name="Fitzgerald M."/>
            <person name="Abouelleil A."/>
            <person name="Alvarado L."/>
            <person name="Chapman S.B."/>
            <person name="Gainer-Dewar J."/>
            <person name="Goldberg J."/>
            <person name="Griggs A."/>
            <person name="Gujja S."/>
            <person name="Hansen M."/>
            <person name="Howarth C."/>
            <person name="Imamovic A."/>
            <person name="Ireland A."/>
            <person name="Larimer J."/>
            <person name="McCowan C."/>
            <person name="Murphy C."/>
            <person name="Pearson M."/>
            <person name="Poon T.W."/>
            <person name="Priest M."/>
            <person name="Roberts A."/>
            <person name="Saif S."/>
            <person name="Shea T."/>
            <person name="Sykes S."/>
            <person name="Wortman J."/>
            <person name="Nusbaum C."/>
            <person name="Birren B."/>
        </authorList>
    </citation>
    <scope>NUCLEOTIDE SEQUENCE [LARGE SCALE GENOMIC DNA]</scope>
    <source>
        <strain evidence="1">CJ02B3</strain>
    </source>
</reference>
<gene>
    <name evidence="3" type="ORF">L914_09072</name>
    <name evidence="1" type="ORF">L915_09208</name>
    <name evidence="2" type="ORF">L916_09121</name>
</gene>
<protein>
    <submittedName>
        <fullName evidence="3">Uncharacterized protein</fullName>
    </submittedName>
</protein>
<sequence length="42" mass="4961">MVEQADVRQTSENEDAFLRGINDSRAQILKDREYIYIIHHGE</sequence>
<dbReference type="EMBL" id="KI673080">
    <property type="protein sequence ID" value="ETL39562.1"/>
    <property type="molecule type" value="Genomic_DNA"/>
</dbReference>
<feature type="non-terminal residue" evidence="3">
    <location>
        <position position="42"/>
    </location>
</feature>
<dbReference type="EMBL" id="KI686442">
    <property type="protein sequence ID" value="ETK86140.1"/>
    <property type="molecule type" value="Genomic_DNA"/>
</dbReference>
<evidence type="ECO:0000313" key="2">
    <source>
        <dbReference type="EMBL" id="ETL39562.1"/>
    </source>
</evidence>
<dbReference type="AlphaFoldDB" id="W2NBG4"/>
<proteinExistence type="predicted"/>
<dbReference type="Proteomes" id="UP000054532">
    <property type="component" value="Unassembled WGS sequence"/>
</dbReference>
<dbReference type="Proteomes" id="UP000053236">
    <property type="component" value="Unassembled WGS sequence"/>
</dbReference>
<name>W2NBG4_PHYNI</name>
<evidence type="ECO:0000313" key="3">
    <source>
        <dbReference type="EMBL" id="ETM45987.1"/>
    </source>
</evidence>
<reference evidence="3" key="3">
    <citation type="submission" date="2013-11" db="EMBL/GenBank/DDBJ databases">
        <title>The Genome Sequence of Phytophthora parasitica IAC_01/95.</title>
        <authorList>
            <consortium name="The Broad Institute Genomics Platform"/>
            <person name="Russ C."/>
            <person name="Tyler B."/>
            <person name="Panabieres F."/>
            <person name="Shan W."/>
            <person name="Tripathy S."/>
            <person name="Grunwald N."/>
            <person name="Machado M."/>
            <person name="Johnson C.S."/>
            <person name="Arredondo F."/>
            <person name="Hong C."/>
            <person name="Coffey M."/>
            <person name="Young S.K."/>
            <person name="Zeng Q."/>
            <person name="Gargeya S."/>
            <person name="Fitzgerald M."/>
            <person name="Abouelleil A."/>
            <person name="Alvarado L."/>
            <person name="Chapman S.B."/>
            <person name="Gainer-Dewar J."/>
            <person name="Goldberg J."/>
            <person name="Griggs A."/>
            <person name="Gujja S."/>
            <person name="Hansen M."/>
            <person name="Howarth C."/>
            <person name="Imamovic A."/>
            <person name="Ireland A."/>
            <person name="Larimer J."/>
            <person name="McCowan C."/>
            <person name="Murphy C."/>
            <person name="Pearson M."/>
            <person name="Poon T.W."/>
            <person name="Priest M."/>
            <person name="Roberts A."/>
            <person name="Saif S."/>
            <person name="Shea T."/>
            <person name="Sykes S."/>
            <person name="Wortman J."/>
            <person name="Nusbaum C."/>
            <person name="Birren B."/>
        </authorList>
    </citation>
    <scope>NUCLEOTIDE SEQUENCE [LARGE SCALE GENOMIC DNA]</scope>
    <source>
        <strain evidence="3">IAC_01/95</strain>
    </source>
</reference>